<feature type="binding site" evidence="3">
    <location>
        <position position="335"/>
    </location>
    <ligand>
        <name>Mg(2+)</name>
        <dbReference type="ChEBI" id="CHEBI:18420"/>
    </ligand>
</feature>
<dbReference type="AlphaFoldDB" id="A0A918XE58"/>
<evidence type="ECO:0000313" key="7">
    <source>
        <dbReference type="EMBL" id="GHD27628.1"/>
    </source>
</evidence>
<accession>A0A918XE58</accession>
<evidence type="ECO:0000256" key="6">
    <source>
        <dbReference type="SAM" id="SignalP"/>
    </source>
</evidence>
<dbReference type="EMBL" id="BMYM01000001">
    <property type="protein sequence ID" value="GHD27628.1"/>
    <property type="molecule type" value="Genomic_DNA"/>
</dbReference>
<keyword evidence="8" id="KW-1185">Reference proteome</keyword>
<feature type="binding site" evidence="3">
    <location>
        <position position="382"/>
    </location>
    <ligand>
        <name>Zn(2+)</name>
        <dbReference type="ChEBI" id="CHEBI:29105"/>
        <label>2</label>
    </ligand>
</feature>
<sequence length="473" mass="50169">MRSCFLTRLALISTLLFAPALQAMDDVPNSQDSAPRNVILIIGDGMDDQQVTIARNYLHGARGQFTLDTMPERGAMQILAVEDSTDNTPVYVSDSANTATSMATGVVTSRGRIATTAGDDQDIPTIGELARDAGYRVGLVTTSSVTDATPASFIAHVALRFCESPATMIDIEYSGIPLGDCSQDLKANGGPGSISEQLATSGLHVILGGGARHFEPPTEAGNMSVLELAVDNGFTALLDGSDLATASPDARLLGLFAPSHLPVRMRGENGREAESPEPSLLNEVHPYLGEVDLPAVMNCEANPEYGETPSLKALTQTALRNLDHENARGFFLMIESASIDKEAHERKPCGSIGEMGQLDEALEAALAYADAQGNTLVLVTADHAQAAQITPNGSLFSAYPIPIFSPGKIARIRTPEGAIMVVNFATNNFPYAEHTGGQVPIYGNAVAADILPTYLLQPDLFTLMRDFLEIPAQ</sequence>
<feature type="binding site" evidence="3">
    <location>
        <position position="147"/>
    </location>
    <ligand>
        <name>Mg(2+)</name>
        <dbReference type="ChEBI" id="CHEBI:18420"/>
    </ligand>
</feature>
<dbReference type="PRINTS" id="PR00113">
    <property type="entry name" value="ALKPHPHTASE"/>
</dbReference>
<evidence type="ECO:0000256" key="2">
    <source>
        <dbReference type="PIRSR" id="PIRSR601952-1"/>
    </source>
</evidence>
<feature type="binding site" evidence="3">
    <location>
        <position position="340"/>
    </location>
    <ligand>
        <name>Zn(2+)</name>
        <dbReference type="ChEBI" id="CHEBI:29105"/>
        <label>2</label>
    </ligand>
</feature>
<keyword evidence="3" id="KW-0460">Magnesium</keyword>
<keyword evidence="3" id="KW-0479">Metal-binding</keyword>
<comment type="cofactor">
    <cofactor evidence="3">
        <name>Mg(2+)</name>
        <dbReference type="ChEBI" id="CHEBI:18420"/>
    </cofactor>
    <text evidence="3">Binds 1 Mg(2+) ion.</text>
</comment>
<feature type="disulfide bond" evidence="4">
    <location>
        <begin position="162"/>
        <end position="181"/>
    </location>
</feature>
<dbReference type="Pfam" id="PF00245">
    <property type="entry name" value="Alk_phosphatase"/>
    <property type="match status" value="1"/>
</dbReference>
<gene>
    <name evidence="7" type="primary">phoA</name>
    <name evidence="7" type="ORF">GCM10007053_06180</name>
</gene>
<feature type="binding site" evidence="3">
    <location>
        <position position="344"/>
    </location>
    <ligand>
        <name>Mg(2+)</name>
        <dbReference type="ChEBI" id="CHEBI:18420"/>
    </ligand>
</feature>
<dbReference type="InterPro" id="IPR017850">
    <property type="entry name" value="Alkaline_phosphatase_core_sf"/>
</dbReference>
<dbReference type="PANTHER" id="PTHR11596">
    <property type="entry name" value="ALKALINE PHOSPHATASE"/>
    <property type="match status" value="1"/>
</dbReference>
<feature type="signal peptide" evidence="6">
    <location>
        <begin position="1"/>
        <end position="23"/>
    </location>
</feature>
<keyword evidence="3" id="KW-0862">Zinc</keyword>
<comment type="similarity">
    <text evidence="5">Belongs to the alkaline phosphatase family.</text>
</comment>
<organism evidence="7 8">
    <name type="scientific">Parahalioglobus pacificus</name>
    <dbReference type="NCBI Taxonomy" id="930806"/>
    <lineage>
        <taxon>Bacteria</taxon>
        <taxon>Pseudomonadati</taxon>
        <taxon>Pseudomonadota</taxon>
        <taxon>Gammaproteobacteria</taxon>
        <taxon>Cellvibrionales</taxon>
        <taxon>Halieaceae</taxon>
        <taxon>Parahalioglobus</taxon>
    </lineage>
</organism>
<comment type="caution">
    <text evidence="7">The sequence shown here is derived from an EMBL/GenBank/DDBJ whole genome shotgun (WGS) entry which is preliminary data.</text>
</comment>
<protein>
    <submittedName>
        <fullName evidence="7">Alkaline phosphatase</fullName>
    </submittedName>
</protein>
<dbReference type="InterPro" id="IPR001952">
    <property type="entry name" value="Alkaline_phosphatase"/>
</dbReference>
<name>A0A918XE58_9GAMM</name>
<dbReference type="SUPFAM" id="SSF53649">
    <property type="entry name" value="Alkaline phosphatase-like"/>
    <property type="match status" value="1"/>
</dbReference>
<feature type="binding site" evidence="3">
    <location>
        <position position="383"/>
    </location>
    <ligand>
        <name>Zn(2+)</name>
        <dbReference type="ChEBI" id="CHEBI:29105"/>
        <label>2</label>
    </ligand>
</feature>
<evidence type="ECO:0000313" key="8">
    <source>
        <dbReference type="Proteomes" id="UP000644693"/>
    </source>
</evidence>
<reference evidence="7" key="2">
    <citation type="submission" date="2020-09" db="EMBL/GenBank/DDBJ databases">
        <authorList>
            <person name="Sun Q."/>
            <person name="Kim S."/>
        </authorList>
    </citation>
    <scope>NUCLEOTIDE SEQUENCE</scope>
    <source>
        <strain evidence="7">KCTC 23430</strain>
    </source>
</reference>
<keyword evidence="6" id="KW-0732">Signal</keyword>
<feature type="binding site" evidence="3">
    <location>
        <position position="44"/>
    </location>
    <ligand>
        <name>Mg(2+)</name>
        <dbReference type="ChEBI" id="CHEBI:18420"/>
    </ligand>
</feature>
<dbReference type="CDD" id="cd16012">
    <property type="entry name" value="ALP"/>
    <property type="match status" value="1"/>
</dbReference>
<feature type="binding site" evidence="3">
    <location>
        <position position="44"/>
    </location>
    <ligand>
        <name>Zn(2+)</name>
        <dbReference type="ChEBI" id="CHEBI:29105"/>
        <label>2</label>
    </ligand>
</feature>
<keyword evidence="4" id="KW-1015">Disulfide bond</keyword>
<dbReference type="SMART" id="SM00098">
    <property type="entry name" value="alkPPc"/>
    <property type="match status" value="1"/>
</dbReference>
<dbReference type="Proteomes" id="UP000644693">
    <property type="component" value="Unassembled WGS sequence"/>
</dbReference>
<dbReference type="Gene3D" id="3.40.720.10">
    <property type="entry name" value="Alkaline Phosphatase, subunit A"/>
    <property type="match status" value="1"/>
</dbReference>
<reference evidence="7" key="1">
    <citation type="journal article" date="2014" name="Int. J. Syst. Evol. Microbiol.">
        <title>Complete genome sequence of Corynebacterium casei LMG S-19264T (=DSM 44701T), isolated from a smear-ripened cheese.</title>
        <authorList>
            <consortium name="US DOE Joint Genome Institute (JGI-PGF)"/>
            <person name="Walter F."/>
            <person name="Albersmeier A."/>
            <person name="Kalinowski J."/>
            <person name="Ruckert C."/>
        </authorList>
    </citation>
    <scope>NUCLEOTIDE SEQUENCE</scope>
    <source>
        <strain evidence="7">KCTC 23430</strain>
    </source>
</reference>
<feature type="binding site" evidence="3">
    <location>
        <position position="149"/>
    </location>
    <ligand>
        <name>Mg(2+)</name>
        <dbReference type="ChEBI" id="CHEBI:18420"/>
    </ligand>
</feature>
<comment type="cofactor">
    <cofactor evidence="3">
        <name>Zn(2+)</name>
        <dbReference type="ChEBI" id="CHEBI:29105"/>
    </cofactor>
    <text evidence="3">Binds 2 Zn(2+) ions.</text>
</comment>
<feature type="active site" description="Phosphoserine intermediate" evidence="2">
    <location>
        <position position="95"/>
    </location>
</feature>
<dbReference type="GO" id="GO:0046872">
    <property type="term" value="F:metal ion binding"/>
    <property type="evidence" value="ECO:0007669"/>
    <property type="project" value="UniProtKB-KW"/>
</dbReference>
<evidence type="ECO:0000256" key="4">
    <source>
        <dbReference type="PIRSR" id="PIRSR601952-3"/>
    </source>
</evidence>
<proteinExistence type="inferred from homology"/>
<evidence type="ECO:0000256" key="1">
    <source>
        <dbReference type="ARBA" id="ARBA00022553"/>
    </source>
</evidence>
<evidence type="ECO:0000256" key="5">
    <source>
        <dbReference type="RuleBase" id="RU003946"/>
    </source>
</evidence>
<dbReference type="PANTHER" id="PTHR11596:SF5">
    <property type="entry name" value="ALKALINE PHOSPHATASE"/>
    <property type="match status" value="1"/>
</dbReference>
<feature type="chain" id="PRO_5037781431" evidence="6">
    <location>
        <begin position="24"/>
        <end position="473"/>
    </location>
</feature>
<keyword evidence="1" id="KW-0597">Phosphoprotein</keyword>
<evidence type="ECO:0000256" key="3">
    <source>
        <dbReference type="PIRSR" id="PIRSR601952-2"/>
    </source>
</evidence>
<dbReference type="RefSeq" id="WP_189475031.1">
    <property type="nucleotide sequence ID" value="NZ_BMYM01000001.1"/>
</dbReference>
<dbReference type="GO" id="GO:0004035">
    <property type="term" value="F:alkaline phosphatase activity"/>
    <property type="evidence" value="ECO:0007669"/>
    <property type="project" value="TreeGrafter"/>
</dbReference>